<keyword evidence="5" id="KW-0808">Transferase</keyword>
<dbReference type="GO" id="GO:0046872">
    <property type="term" value="F:metal ion binding"/>
    <property type="evidence" value="ECO:0007669"/>
    <property type="project" value="UniProtKB-KW"/>
</dbReference>
<keyword evidence="8" id="KW-0418">Kinase</keyword>
<evidence type="ECO:0000256" key="14">
    <source>
        <dbReference type="ARBA" id="ARBA00037982"/>
    </source>
</evidence>
<keyword evidence="10" id="KW-0460">Magnesium</keyword>
<evidence type="ECO:0000256" key="15">
    <source>
        <dbReference type="ARBA" id="ARBA00047899"/>
    </source>
</evidence>
<evidence type="ECO:0000256" key="16">
    <source>
        <dbReference type="ARBA" id="ARBA00048679"/>
    </source>
</evidence>
<evidence type="ECO:0000256" key="7">
    <source>
        <dbReference type="ARBA" id="ARBA00022741"/>
    </source>
</evidence>
<dbReference type="InterPro" id="IPR011009">
    <property type="entry name" value="Kinase-like_dom_sf"/>
</dbReference>
<reference evidence="22" key="2">
    <citation type="submission" date="2020-05" db="UniProtKB">
        <authorList>
            <consortium name="EnsemblMetazoa"/>
        </authorList>
    </citation>
    <scope>IDENTIFICATION</scope>
    <source>
        <strain evidence="22">A-37</strain>
    </source>
</reference>
<evidence type="ECO:0000256" key="13">
    <source>
        <dbReference type="ARBA" id="ARBA00023306"/>
    </source>
</evidence>
<dbReference type="EC" id="2.7.11.1" evidence="2"/>
<keyword evidence="7 19" id="KW-0547">Nucleotide-binding</keyword>
<dbReference type="InterPro" id="IPR008271">
    <property type="entry name" value="Ser/Thr_kinase_AS"/>
</dbReference>
<evidence type="ECO:0000256" key="10">
    <source>
        <dbReference type="ARBA" id="ARBA00022842"/>
    </source>
</evidence>
<sequence>MKSPMPLPELFEEDEFSFTFKKPRGVNDAFHRRRPPKLVHPFNRSINASVANAISFIDDSRTELSTMYNRSIPDTYYEQCFEQLTKVGEGSFGEVFKVRSRVDGRLYAVKKSKAYFRSTQCRELCLEEVRRYEQFSDNDNCVKLYLAWEQEDRLYMQMELCRENLEVYAREQQKLPDERIWSIMLDLLLALKSLHDRNLIHLDIKLDNILVTDDGTCKLADFGIVFDLTKSNPRYATEGDSRYMAPELMEGRYTKAADIFSLGIATLELACNIELPANGRLWQRLRSGQPLPENLACNISPSLKAIIHSMMHPVPDERPTVDMLLKHPIVHKVHEARRRRRVWERTKCYLHRKLSTLGRFFMLVMMWFVACFRLQHRKQTPGTVKPKANKTANGYNRSHLSFGDCSRTTAQDVLQNHSSNLLATDNHDDDDYDDLNRTGFNSSTCTAAGDDTDCDRTVGSNDGTEKESVQITPTLNNSMPPTRTPTIRIVNSTPLNHDHLSQYQHHLQYQTNSHNHSGSRHTSRVFCSPFRILWFEDDANDLSILNDSHRNAKVIAASRSSAAPALNDSDSDFRPLGSPSHELNLSNRHTEEAPSINNVTASSSVCGSDQSITSTPNSSLFKTIRPGIMANGLAAAAASSACDNPLSAGYSSFLIKKKLKFNAEEEEDSD</sequence>
<feature type="domain" description="Protein kinase" evidence="21">
    <location>
        <begin position="81"/>
        <end position="330"/>
    </location>
</feature>
<evidence type="ECO:0000256" key="6">
    <source>
        <dbReference type="ARBA" id="ARBA00022723"/>
    </source>
</evidence>
<evidence type="ECO:0000259" key="21">
    <source>
        <dbReference type="PROSITE" id="PS50011"/>
    </source>
</evidence>
<dbReference type="GO" id="GO:0005634">
    <property type="term" value="C:nucleus"/>
    <property type="evidence" value="ECO:0007669"/>
    <property type="project" value="TreeGrafter"/>
</dbReference>
<dbReference type="InterPro" id="IPR017441">
    <property type="entry name" value="Protein_kinase_ATP_BS"/>
</dbReference>
<comment type="catalytic activity">
    <reaction evidence="16">
        <text>L-seryl-[protein] + ATP = O-phospho-L-seryl-[protein] + ADP + H(+)</text>
        <dbReference type="Rhea" id="RHEA:17989"/>
        <dbReference type="Rhea" id="RHEA-COMP:9863"/>
        <dbReference type="Rhea" id="RHEA-COMP:11604"/>
        <dbReference type="ChEBI" id="CHEBI:15378"/>
        <dbReference type="ChEBI" id="CHEBI:29999"/>
        <dbReference type="ChEBI" id="CHEBI:30616"/>
        <dbReference type="ChEBI" id="CHEBI:83421"/>
        <dbReference type="ChEBI" id="CHEBI:456216"/>
        <dbReference type="EC" id="2.7.11.1"/>
    </reaction>
</comment>
<dbReference type="GO" id="GO:0110031">
    <property type="term" value="P:negative regulation of G2/MI transition of meiotic cell cycle"/>
    <property type="evidence" value="ECO:0007669"/>
    <property type="project" value="TreeGrafter"/>
</dbReference>
<keyword evidence="3" id="KW-0723">Serine/threonine-protein kinase</keyword>
<dbReference type="FunFam" id="1.10.510.10:FF:000315">
    <property type="entry name" value="membrane-associated tyrosine- and threonine-specific cdc2-inhibitory kinase"/>
    <property type="match status" value="1"/>
</dbReference>
<evidence type="ECO:0000256" key="8">
    <source>
        <dbReference type="ARBA" id="ARBA00022777"/>
    </source>
</evidence>
<dbReference type="EnsemblMetazoa" id="ACUA010857-RA">
    <property type="protein sequence ID" value="ACUA010857-PA"/>
    <property type="gene ID" value="ACUA010857"/>
</dbReference>
<evidence type="ECO:0000313" key="22">
    <source>
        <dbReference type="EnsemblMetazoa" id="ACUA010857-PA"/>
    </source>
</evidence>
<dbReference type="GO" id="GO:0005524">
    <property type="term" value="F:ATP binding"/>
    <property type="evidence" value="ECO:0007669"/>
    <property type="project" value="UniProtKB-UniRule"/>
</dbReference>
<name>A0A182M6R0_9DIPT</name>
<keyword evidence="13" id="KW-0131">Cell cycle</keyword>
<dbReference type="Gene3D" id="1.10.510.10">
    <property type="entry name" value="Transferase(Phosphotransferase) domain 1"/>
    <property type="match status" value="1"/>
</dbReference>
<evidence type="ECO:0000256" key="19">
    <source>
        <dbReference type="PROSITE-ProRule" id="PRU10141"/>
    </source>
</evidence>
<evidence type="ECO:0000256" key="18">
    <source>
        <dbReference type="ARBA" id="ARBA00084081"/>
    </source>
</evidence>
<dbReference type="GO" id="GO:0004674">
    <property type="term" value="F:protein serine/threonine kinase activity"/>
    <property type="evidence" value="ECO:0007669"/>
    <property type="project" value="UniProtKB-KW"/>
</dbReference>
<dbReference type="PANTHER" id="PTHR11042">
    <property type="entry name" value="EUKARYOTIC TRANSLATION INITIATION FACTOR 2-ALPHA KINASE EIF2-ALPHA KINASE -RELATED"/>
    <property type="match status" value="1"/>
</dbReference>
<reference evidence="23" key="1">
    <citation type="submission" date="2013-09" db="EMBL/GenBank/DDBJ databases">
        <title>The Genome Sequence of Anopheles culicifacies species A.</title>
        <authorList>
            <consortium name="The Broad Institute Genomics Platform"/>
            <person name="Neafsey D.E."/>
            <person name="Besansky N."/>
            <person name="Howell P."/>
            <person name="Walton C."/>
            <person name="Young S.K."/>
            <person name="Zeng Q."/>
            <person name="Gargeya S."/>
            <person name="Fitzgerald M."/>
            <person name="Haas B."/>
            <person name="Abouelleil A."/>
            <person name="Allen A.W."/>
            <person name="Alvarado L."/>
            <person name="Arachchi H.M."/>
            <person name="Berlin A.M."/>
            <person name="Chapman S.B."/>
            <person name="Gainer-Dewar J."/>
            <person name="Goldberg J."/>
            <person name="Griggs A."/>
            <person name="Gujja S."/>
            <person name="Hansen M."/>
            <person name="Howarth C."/>
            <person name="Imamovic A."/>
            <person name="Ireland A."/>
            <person name="Larimer J."/>
            <person name="McCowan C."/>
            <person name="Murphy C."/>
            <person name="Pearson M."/>
            <person name="Poon T.W."/>
            <person name="Priest M."/>
            <person name="Roberts A."/>
            <person name="Saif S."/>
            <person name="Shea T."/>
            <person name="Sisk P."/>
            <person name="Sykes S."/>
            <person name="Wortman J."/>
            <person name="Nusbaum C."/>
            <person name="Birren B."/>
        </authorList>
    </citation>
    <scope>NUCLEOTIDE SEQUENCE [LARGE SCALE GENOMIC DNA]</scope>
    <source>
        <strain evidence="23">A-37</strain>
    </source>
</reference>
<keyword evidence="23" id="KW-1185">Reference proteome</keyword>
<dbReference type="InterPro" id="IPR050339">
    <property type="entry name" value="CC_SR_Kinase"/>
</dbReference>
<proteinExistence type="inferred from homology"/>
<dbReference type="GO" id="GO:0000139">
    <property type="term" value="C:Golgi membrane"/>
    <property type="evidence" value="ECO:0007669"/>
    <property type="project" value="UniProtKB-SubCell"/>
</dbReference>
<dbReference type="InterPro" id="IPR000719">
    <property type="entry name" value="Prot_kinase_dom"/>
</dbReference>
<feature type="binding site" evidence="19">
    <location>
        <position position="111"/>
    </location>
    <ligand>
        <name>ATP</name>
        <dbReference type="ChEBI" id="CHEBI:30616"/>
    </ligand>
</feature>
<keyword evidence="12" id="KW-0472">Membrane</keyword>
<evidence type="ECO:0000256" key="2">
    <source>
        <dbReference type="ARBA" id="ARBA00012513"/>
    </source>
</evidence>
<evidence type="ECO:0000313" key="23">
    <source>
        <dbReference type="Proteomes" id="UP000075883"/>
    </source>
</evidence>
<dbReference type="SUPFAM" id="SSF56112">
    <property type="entry name" value="Protein kinase-like (PK-like)"/>
    <property type="match status" value="1"/>
</dbReference>
<evidence type="ECO:0000256" key="9">
    <source>
        <dbReference type="ARBA" id="ARBA00022840"/>
    </source>
</evidence>
<dbReference type="PROSITE" id="PS00107">
    <property type="entry name" value="PROTEIN_KINASE_ATP"/>
    <property type="match status" value="1"/>
</dbReference>
<evidence type="ECO:0000256" key="1">
    <source>
        <dbReference type="ARBA" id="ARBA00004395"/>
    </source>
</evidence>
<dbReference type="GO" id="GO:0051321">
    <property type="term" value="P:meiotic cell cycle"/>
    <property type="evidence" value="ECO:0007669"/>
    <property type="project" value="TreeGrafter"/>
</dbReference>
<evidence type="ECO:0000256" key="11">
    <source>
        <dbReference type="ARBA" id="ARBA00023034"/>
    </source>
</evidence>
<keyword evidence="9 19" id="KW-0067">ATP-binding</keyword>
<dbReference type="FunFam" id="3.30.200.20:FF:000280">
    <property type="entry name" value="membrane-associated tyrosine- and threonine-specific cdc2-inhibitory kinase"/>
    <property type="match status" value="1"/>
</dbReference>
<dbReference type="Pfam" id="PF00069">
    <property type="entry name" value="Pkinase"/>
    <property type="match status" value="1"/>
</dbReference>
<dbReference type="Gene3D" id="3.30.200.20">
    <property type="entry name" value="Phosphorylase Kinase, domain 1"/>
    <property type="match status" value="1"/>
</dbReference>
<dbReference type="SMART" id="SM00220">
    <property type="entry name" value="S_TKc"/>
    <property type="match status" value="1"/>
</dbReference>
<keyword evidence="4" id="KW-0597">Phosphoprotein</keyword>
<dbReference type="STRING" id="139723.A0A182M6R0"/>
<dbReference type="AlphaFoldDB" id="A0A182M6R0"/>
<comment type="similarity">
    <text evidence="14">Belongs to the protein kinase superfamily. Ser/Thr protein kinase family. GCN2 subfamily.</text>
</comment>
<evidence type="ECO:0000256" key="20">
    <source>
        <dbReference type="SAM" id="MobiDB-lite"/>
    </source>
</evidence>
<accession>A0A182M6R0</accession>
<comment type="catalytic activity">
    <reaction evidence="15">
        <text>L-threonyl-[protein] + ATP = O-phospho-L-threonyl-[protein] + ADP + H(+)</text>
        <dbReference type="Rhea" id="RHEA:46608"/>
        <dbReference type="Rhea" id="RHEA-COMP:11060"/>
        <dbReference type="Rhea" id="RHEA-COMP:11605"/>
        <dbReference type="ChEBI" id="CHEBI:15378"/>
        <dbReference type="ChEBI" id="CHEBI:30013"/>
        <dbReference type="ChEBI" id="CHEBI:30616"/>
        <dbReference type="ChEBI" id="CHEBI:61977"/>
        <dbReference type="ChEBI" id="CHEBI:456216"/>
        <dbReference type="EC" id="2.7.11.1"/>
    </reaction>
</comment>
<evidence type="ECO:0000256" key="17">
    <source>
        <dbReference type="ARBA" id="ARBA00074601"/>
    </source>
</evidence>
<comment type="subcellular location">
    <subcellularLocation>
        <location evidence="1">Golgi apparatus membrane</location>
        <topology evidence="1">Peripheral membrane protein</topology>
    </subcellularLocation>
</comment>
<evidence type="ECO:0000256" key="12">
    <source>
        <dbReference type="ARBA" id="ARBA00023136"/>
    </source>
</evidence>
<evidence type="ECO:0000256" key="5">
    <source>
        <dbReference type="ARBA" id="ARBA00022679"/>
    </source>
</evidence>
<dbReference type="PROSITE" id="PS50011">
    <property type="entry name" value="PROTEIN_KINASE_DOM"/>
    <property type="match status" value="1"/>
</dbReference>
<evidence type="ECO:0000256" key="3">
    <source>
        <dbReference type="ARBA" id="ARBA00022527"/>
    </source>
</evidence>
<dbReference type="PANTHER" id="PTHR11042:SF183">
    <property type="entry name" value="MEMBRANE-ASSOCIATED TYROSINE- AND THREONINE-SPECIFIC CDC2-INHIBITORY KINASE"/>
    <property type="match status" value="1"/>
</dbReference>
<dbReference type="PROSITE" id="PS00108">
    <property type="entry name" value="PROTEIN_KINASE_ST"/>
    <property type="match status" value="1"/>
</dbReference>
<protein>
    <recommendedName>
        <fullName evidence="17">Membrane-associated tyrosine- and threonine-specific cdc2-inhibitory kinase</fullName>
        <ecNumber evidence="2">2.7.11.1</ecNumber>
    </recommendedName>
    <alternativeName>
        <fullName evidence="18">Myt1 kinase</fullName>
    </alternativeName>
</protein>
<dbReference type="EMBL" id="AXCM01008324">
    <property type="status" value="NOT_ANNOTATED_CDS"/>
    <property type="molecule type" value="Genomic_DNA"/>
</dbReference>
<organism evidence="22 23">
    <name type="scientific">Anopheles culicifacies</name>
    <dbReference type="NCBI Taxonomy" id="139723"/>
    <lineage>
        <taxon>Eukaryota</taxon>
        <taxon>Metazoa</taxon>
        <taxon>Ecdysozoa</taxon>
        <taxon>Arthropoda</taxon>
        <taxon>Hexapoda</taxon>
        <taxon>Insecta</taxon>
        <taxon>Pterygota</taxon>
        <taxon>Neoptera</taxon>
        <taxon>Endopterygota</taxon>
        <taxon>Diptera</taxon>
        <taxon>Nematocera</taxon>
        <taxon>Culicoidea</taxon>
        <taxon>Culicidae</taxon>
        <taxon>Anophelinae</taxon>
        <taxon>Anopheles</taxon>
        <taxon>culicifacies species complex</taxon>
    </lineage>
</organism>
<feature type="region of interest" description="Disordered" evidence="20">
    <location>
        <begin position="559"/>
        <end position="591"/>
    </location>
</feature>
<keyword evidence="6" id="KW-0479">Metal-binding</keyword>
<dbReference type="VEuPathDB" id="VectorBase:ACUA010857"/>
<evidence type="ECO:0000256" key="4">
    <source>
        <dbReference type="ARBA" id="ARBA00022553"/>
    </source>
</evidence>
<dbReference type="Proteomes" id="UP000075883">
    <property type="component" value="Unassembled WGS sequence"/>
</dbReference>
<keyword evidence="11" id="KW-0333">Golgi apparatus</keyword>